<accession>A0ACC2KL58</accession>
<evidence type="ECO:0000313" key="2">
    <source>
        <dbReference type="Proteomes" id="UP001234297"/>
    </source>
</evidence>
<reference evidence="1 2" key="1">
    <citation type="journal article" date="2022" name="Hortic Res">
        <title>A haplotype resolved chromosomal level avocado genome allows analysis of novel avocado genes.</title>
        <authorList>
            <person name="Nath O."/>
            <person name="Fletcher S.J."/>
            <person name="Hayward A."/>
            <person name="Shaw L.M."/>
            <person name="Masouleh A.K."/>
            <person name="Furtado A."/>
            <person name="Henry R.J."/>
            <person name="Mitter N."/>
        </authorList>
    </citation>
    <scope>NUCLEOTIDE SEQUENCE [LARGE SCALE GENOMIC DNA]</scope>
    <source>
        <strain evidence="2">cv. Hass</strain>
    </source>
</reference>
<dbReference type="Proteomes" id="UP001234297">
    <property type="component" value="Chromosome 10"/>
</dbReference>
<comment type="caution">
    <text evidence="1">The sequence shown here is derived from an EMBL/GenBank/DDBJ whole genome shotgun (WGS) entry which is preliminary data.</text>
</comment>
<dbReference type="EMBL" id="CM056818">
    <property type="protein sequence ID" value="KAJ8621768.1"/>
    <property type="molecule type" value="Genomic_DNA"/>
</dbReference>
<keyword evidence="2" id="KW-1185">Reference proteome</keyword>
<organism evidence="1 2">
    <name type="scientific">Persea americana</name>
    <name type="common">Avocado</name>
    <dbReference type="NCBI Taxonomy" id="3435"/>
    <lineage>
        <taxon>Eukaryota</taxon>
        <taxon>Viridiplantae</taxon>
        <taxon>Streptophyta</taxon>
        <taxon>Embryophyta</taxon>
        <taxon>Tracheophyta</taxon>
        <taxon>Spermatophyta</taxon>
        <taxon>Magnoliopsida</taxon>
        <taxon>Magnoliidae</taxon>
        <taxon>Laurales</taxon>
        <taxon>Lauraceae</taxon>
        <taxon>Persea</taxon>
    </lineage>
</organism>
<evidence type="ECO:0000313" key="1">
    <source>
        <dbReference type="EMBL" id="KAJ8621768.1"/>
    </source>
</evidence>
<proteinExistence type="predicted"/>
<protein>
    <submittedName>
        <fullName evidence="1">Uncharacterized protein</fullName>
    </submittedName>
</protein>
<name>A0ACC2KL58_PERAE</name>
<sequence length="91" mass="10830">MFHLRLGEETLGWCTKRPLEWGEIVAIKKLITSNIIQYHDNFDKEVRILGVMILELVMGRRPVEYGDDDVVVFSDYVNWSKEIYWIVWIQA</sequence>
<gene>
    <name evidence="1" type="ORF">MRB53_030297</name>
</gene>